<evidence type="ECO:0000313" key="4">
    <source>
        <dbReference type="Proteomes" id="UP001549313"/>
    </source>
</evidence>
<organism evidence="3 4">
    <name type="scientific">Brevundimonas faecalis</name>
    <dbReference type="NCBI Taxonomy" id="947378"/>
    <lineage>
        <taxon>Bacteria</taxon>
        <taxon>Pseudomonadati</taxon>
        <taxon>Pseudomonadota</taxon>
        <taxon>Alphaproteobacteria</taxon>
        <taxon>Caulobacterales</taxon>
        <taxon>Caulobacteraceae</taxon>
        <taxon>Brevundimonas</taxon>
    </lineage>
</organism>
<sequence>MEAAKDACLSPDFKTLIRALLHLGALAVLAAPLAVALAGLSGIGHRWVDILAQFPAPALAGTLVATLIFALLRLRPAVIAGLIVTALLVLALWPQWFPRGGARPAPGAPTVSLYSANLWAWNRDVDAIARSIAEADADIVVLVELGDAPSAELDRVLKAYPHRVLNARVDRPSGAARAAVASRWPLTAIPDRADGLVSVGAVVRTPLGPVNVLGVHLTRPWPFQYQWGQINQAAALADIRRDLTGPVIAAGDFNSVSSARIGKQIKAETGLIPAPAWPGTWPAALPSGMGMTIDQVWRSPDLALLERRLGRKTGSDHRPVVTRFTRAAPPAP</sequence>
<keyword evidence="4" id="KW-1185">Reference proteome</keyword>
<keyword evidence="1" id="KW-1133">Transmembrane helix</keyword>
<evidence type="ECO:0000259" key="2">
    <source>
        <dbReference type="Pfam" id="PF03372"/>
    </source>
</evidence>
<feature type="transmembrane region" description="Helical" evidence="1">
    <location>
        <begin position="20"/>
        <end position="44"/>
    </location>
</feature>
<keyword evidence="3" id="KW-0540">Nuclease</keyword>
<keyword evidence="3" id="KW-0378">Hydrolase</keyword>
<feature type="transmembrane region" description="Helical" evidence="1">
    <location>
        <begin position="77"/>
        <end position="96"/>
    </location>
</feature>
<dbReference type="EMBL" id="JBEPTF010000001">
    <property type="protein sequence ID" value="MET4683220.1"/>
    <property type="molecule type" value="Genomic_DNA"/>
</dbReference>
<dbReference type="InterPro" id="IPR005135">
    <property type="entry name" value="Endo/exonuclease/phosphatase"/>
</dbReference>
<dbReference type="GO" id="GO:0004519">
    <property type="term" value="F:endonuclease activity"/>
    <property type="evidence" value="ECO:0007669"/>
    <property type="project" value="UniProtKB-KW"/>
</dbReference>
<comment type="caution">
    <text evidence="3">The sequence shown here is derived from an EMBL/GenBank/DDBJ whole genome shotgun (WGS) entry which is preliminary data.</text>
</comment>
<keyword evidence="3" id="KW-0255">Endonuclease</keyword>
<dbReference type="Pfam" id="PF03372">
    <property type="entry name" value="Exo_endo_phos"/>
    <property type="match status" value="1"/>
</dbReference>
<dbReference type="InterPro" id="IPR036691">
    <property type="entry name" value="Endo/exonu/phosph_ase_sf"/>
</dbReference>
<name>A0ABV2RB31_9CAUL</name>
<protein>
    <submittedName>
        <fullName evidence="3">Endonuclease/exonuclease/phosphatase (EEP) superfamily protein YafD</fullName>
    </submittedName>
</protein>
<gene>
    <name evidence="3" type="ORF">ABIE19_001129</name>
</gene>
<proteinExistence type="predicted"/>
<dbReference type="SUPFAM" id="SSF56219">
    <property type="entry name" value="DNase I-like"/>
    <property type="match status" value="1"/>
</dbReference>
<feature type="domain" description="Endonuclease/exonuclease/phosphatase" evidence="2">
    <location>
        <begin position="115"/>
        <end position="317"/>
    </location>
</feature>
<dbReference type="Gene3D" id="3.60.10.10">
    <property type="entry name" value="Endonuclease/exonuclease/phosphatase"/>
    <property type="match status" value="1"/>
</dbReference>
<accession>A0ABV2RB31</accession>
<evidence type="ECO:0000256" key="1">
    <source>
        <dbReference type="SAM" id="Phobius"/>
    </source>
</evidence>
<dbReference type="Proteomes" id="UP001549313">
    <property type="component" value="Unassembled WGS sequence"/>
</dbReference>
<keyword evidence="1" id="KW-0812">Transmembrane</keyword>
<reference evidence="3 4" key="1">
    <citation type="submission" date="2024-06" db="EMBL/GenBank/DDBJ databases">
        <title>Sorghum-associated microbial communities from plants grown in Nebraska, USA.</title>
        <authorList>
            <person name="Schachtman D."/>
        </authorList>
    </citation>
    <scope>NUCLEOTIDE SEQUENCE [LARGE SCALE GENOMIC DNA]</scope>
    <source>
        <strain evidence="3 4">2814</strain>
    </source>
</reference>
<evidence type="ECO:0000313" key="3">
    <source>
        <dbReference type="EMBL" id="MET4683220.1"/>
    </source>
</evidence>
<feature type="transmembrane region" description="Helical" evidence="1">
    <location>
        <begin position="50"/>
        <end position="72"/>
    </location>
</feature>
<keyword evidence="1" id="KW-0472">Membrane</keyword>